<evidence type="ECO:0000256" key="3">
    <source>
        <dbReference type="ARBA" id="ARBA00023204"/>
    </source>
</evidence>
<dbReference type="GO" id="GO:0005829">
    <property type="term" value="C:cytosol"/>
    <property type="evidence" value="ECO:0007669"/>
    <property type="project" value="TreeGrafter"/>
</dbReference>
<dbReference type="SUPFAM" id="SSF101238">
    <property type="entry name" value="XPC-binding domain"/>
    <property type="match status" value="1"/>
</dbReference>
<dbReference type="GO" id="GO:0003684">
    <property type="term" value="F:damaged DNA binding"/>
    <property type="evidence" value="ECO:0007669"/>
    <property type="project" value="UniProtKB-UniRule"/>
</dbReference>
<dbReference type="EMBL" id="MBFT01000926">
    <property type="protein sequence ID" value="PVU86374.1"/>
    <property type="molecule type" value="Genomic_DNA"/>
</dbReference>
<dbReference type="InterPro" id="IPR015360">
    <property type="entry name" value="XPC-bd"/>
</dbReference>
<reference evidence="9 11" key="1">
    <citation type="journal article" date="2018" name="MBio">
        <title>Comparative Genomics Reveals the Core Gene Toolbox for the Fungus-Insect Symbiosis.</title>
        <authorList>
            <person name="Wang Y."/>
            <person name="Stata M."/>
            <person name="Wang W."/>
            <person name="Stajich J.E."/>
            <person name="White M.M."/>
            <person name="Moncalvo J.M."/>
        </authorList>
    </citation>
    <scope>NUCLEOTIDE SEQUENCE [LARGE SCALE GENOMIC DNA]</scope>
    <source>
        <strain evidence="9 11">AUS-77-4</strain>
    </source>
</reference>
<name>A0A2T9Y266_9FUNG</name>
<dbReference type="SUPFAM" id="SSF46934">
    <property type="entry name" value="UBA-like"/>
    <property type="match status" value="2"/>
</dbReference>
<evidence type="ECO:0000259" key="7">
    <source>
        <dbReference type="PROSITE" id="PS50030"/>
    </source>
</evidence>
<comment type="subcellular location">
    <subcellularLocation>
        <location evidence="5">Nucleus</location>
    </subcellularLocation>
    <subcellularLocation>
        <location evidence="5">Cytoplasm</location>
    </subcellularLocation>
</comment>
<evidence type="ECO:0000256" key="4">
    <source>
        <dbReference type="ARBA" id="ARBA00023242"/>
    </source>
</evidence>
<comment type="similarity">
    <text evidence="5">Belongs to the RAD23 family.</text>
</comment>
<evidence type="ECO:0000313" key="10">
    <source>
        <dbReference type="EMBL" id="PVU92265.1"/>
    </source>
</evidence>
<dbReference type="Pfam" id="PF09280">
    <property type="entry name" value="XPC-binding"/>
    <property type="match status" value="1"/>
</dbReference>
<dbReference type="CDD" id="cd01805">
    <property type="entry name" value="Ubl_Rad23"/>
    <property type="match status" value="1"/>
</dbReference>
<dbReference type="SMART" id="SM00727">
    <property type="entry name" value="STI1"/>
    <property type="match status" value="1"/>
</dbReference>
<dbReference type="InterPro" id="IPR000626">
    <property type="entry name" value="Ubiquitin-like_dom"/>
</dbReference>
<dbReference type="Pfam" id="PF00627">
    <property type="entry name" value="UBA"/>
    <property type="match status" value="2"/>
</dbReference>
<keyword evidence="2 5" id="KW-0227">DNA damage</keyword>
<feature type="compositionally biased region" description="Low complexity" evidence="6">
    <location>
        <begin position="87"/>
        <end position="98"/>
    </location>
</feature>
<feature type="domain" description="Ubiquitin-like" evidence="8">
    <location>
        <begin position="1"/>
        <end position="76"/>
    </location>
</feature>
<feature type="region of interest" description="Disordered" evidence="6">
    <location>
        <begin position="205"/>
        <end position="243"/>
    </location>
</feature>
<keyword evidence="5" id="KW-0963">Cytoplasm</keyword>
<dbReference type="EMBL" id="MBFT01000379">
    <property type="protein sequence ID" value="PVU92265.1"/>
    <property type="molecule type" value="Genomic_DNA"/>
</dbReference>
<comment type="caution">
    <text evidence="9">The sequence shown here is derived from an EMBL/GenBank/DDBJ whole genome shotgun (WGS) entry which is preliminary data.</text>
</comment>
<evidence type="ECO:0000256" key="2">
    <source>
        <dbReference type="ARBA" id="ARBA00022763"/>
    </source>
</evidence>
<protein>
    <recommendedName>
        <fullName evidence="5">UV excision repair protein RAD23</fullName>
    </recommendedName>
</protein>
<feature type="region of interest" description="Disordered" evidence="6">
    <location>
        <begin position="76"/>
        <end position="158"/>
    </location>
</feature>
<gene>
    <name evidence="10" type="ORF">BB559_003766</name>
    <name evidence="9" type="ORF">BB559_006537</name>
</gene>
<evidence type="ECO:0000256" key="1">
    <source>
        <dbReference type="ARBA" id="ARBA00022737"/>
    </source>
</evidence>
<dbReference type="FunFam" id="1.10.8.10:FF:000003">
    <property type="entry name" value="UV excision repair protein RAD23 homolog"/>
    <property type="match status" value="1"/>
</dbReference>
<dbReference type="PANTHER" id="PTHR10621:SF0">
    <property type="entry name" value="UV EXCISION REPAIR PROTEIN RAD23"/>
    <property type="match status" value="1"/>
</dbReference>
<evidence type="ECO:0000313" key="9">
    <source>
        <dbReference type="EMBL" id="PVU86374.1"/>
    </source>
</evidence>
<dbReference type="SMART" id="SM00213">
    <property type="entry name" value="UBQ"/>
    <property type="match status" value="1"/>
</dbReference>
<accession>A0A2T9Y266</accession>
<dbReference type="Gene3D" id="3.10.20.90">
    <property type="entry name" value="Phosphatidylinositol 3-kinase Catalytic Subunit, Chain A, domain 1"/>
    <property type="match status" value="1"/>
</dbReference>
<dbReference type="Gene3D" id="1.10.8.10">
    <property type="entry name" value="DNA helicase RuvA subunit, C-terminal domain"/>
    <property type="match status" value="2"/>
</dbReference>
<dbReference type="SUPFAM" id="SSF54236">
    <property type="entry name" value="Ubiquitin-like"/>
    <property type="match status" value="1"/>
</dbReference>
<evidence type="ECO:0000259" key="8">
    <source>
        <dbReference type="PROSITE" id="PS50053"/>
    </source>
</evidence>
<keyword evidence="1" id="KW-0677">Repeat</keyword>
<dbReference type="PANTHER" id="PTHR10621">
    <property type="entry name" value="UV EXCISION REPAIR PROTEIN RAD23"/>
    <property type="match status" value="1"/>
</dbReference>
<keyword evidence="11" id="KW-1185">Reference proteome</keyword>
<dbReference type="InterPro" id="IPR036353">
    <property type="entry name" value="XPC-bd_sf"/>
</dbReference>
<dbReference type="InterPro" id="IPR029071">
    <property type="entry name" value="Ubiquitin-like_domsf"/>
</dbReference>
<dbReference type="FunFam" id="1.10.8.10:FF:000002">
    <property type="entry name" value="UV excision repair protein RAD23 homolog"/>
    <property type="match status" value="1"/>
</dbReference>
<dbReference type="OrthoDB" id="419317at2759"/>
<dbReference type="SMART" id="SM00165">
    <property type="entry name" value="UBA"/>
    <property type="match status" value="2"/>
</dbReference>
<evidence type="ECO:0000256" key="6">
    <source>
        <dbReference type="SAM" id="MobiDB-lite"/>
    </source>
</evidence>
<dbReference type="GO" id="GO:0031593">
    <property type="term" value="F:polyubiquitin modification-dependent protein binding"/>
    <property type="evidence" value="ECO:0007669"/>
    <property type="project" value="UniProtKB-UniRule"/>
</dbReference>
<keyword evidence="3 5" id="KW-0234">DNA repair</keyword>
<dbReference type="PRINTS" id="PR01839">
    <property type="entry name" value="RAD23PROTEIN"/>
</dbReference>
<evidence type="ECO:0000256" key="5">
    <source>
        <dbReference type="RuleBase" id="RU367049"/>
    </source>
</evidence>
<feature type="domain" description="UBA" evidence="7">
    <location>
        <begin position="355"/>
        <end position="397"/>
    </location>
</feature>
<proteinExistence type="inferred from homology"/>
<dbReference type="GO" id="GO:0043161">
    <property type="term" value="P:proteasome-mediated ubiquitin-dependent protein catabolic process"/>
    <property type="evidence" value="ECO:0007669"/>
    <property type="project" value="UniProtKB-UniRule"/>
</dbReference>
<dbReference type="InterPro" id="IPR015940">
    <property type="entry name" value="UBA"/>
</dbReference>
<dbReference type="GO" id="GO:0043130">
    <property type="term" value="F:ubiquitin binding"/>
    <property type="evidence" value="ECO:0007669"/>
    <property type="project" value="UniProtKB-UniRule"/>
</dbReference>
<dbReference type="InterPro" id="IPR006636">
    <property type="entry name" value="STI1_HS-bd"/>
</dbReference>
<feature type="domain" description="UBA" evidence="7">
    <location>
        <begin position="161"/>
        <end position="201"/>
    </location>
</feature>
<comment type="function">
    <text evidence="5">Multiubiquitin chain receptor involved in modulation of proteasomal degradation. Involved in nucleotide excision repair.</text>
</comment>
<dbReference type="GO" id="GO:0070628">
    <property type="term" value="F:proteasome binding"/>
    <property type="evidence" value="ECO:0007669"/>
    <property type="project" value="TreeGrafter"/>
</dbReference>
<keyword evidence="4 5" id="KW-0539">Nucleus</keyword>
<dbReference type="InterPro" id="IPR004806">
    <property type="entry name" value="Rad23"/>
</dbReference>
<dbReference type="Pfam" id="PF00240">
    <property type="entry name" value="ubiquitin"/>
    <property type="match status" value="1"/>
</dbReference>
<sequence>MIITLKTLHKDVLQIEVTETLTIGELKQKIQNEFNFDANLQKIIFSGKVLKDENTIGEVGISESDFMVLMITKPKKVTSKAPKVEEPTTSTPQTSSTSAMEPPKAPVADHQPSQSAKAVPETPSPAERKPKTSEVQQESIERNEPESSEAAEQDQSLVTGKAYETAIQTMMEMGYDRSMCERAMRASFNNPDRAVEYLFTGIPEEPAASEPTATSPGVGGATTLSPPPHEAGDSSVQPSAPSAASFGNLFEAAANREPANQPRAGAQGEDNSLAFLEHSEEFQQIRQLVQSNPEALQPLLEQLAVSNPQLLHRINQNHQGFLELLLRGSEGMDIEEGDEYEGGGTGEGGQSYIQITPEELSAIERLEALGFKRDVVVRAYIVCDKNEELAANYLFDHVDDEENQD</sequence>
<dbReference type="PROSITE" id="PS50053">
    <property type="entry name" value="UBIQUITIN_2"/>
    <property type="match status" value="1"/>
</dbReference>
<dbReference type="GO" id="GO:0006289">
    <property type="term" value="P:nucleotide-excision repair"/>
    <property type="evidence" value="ECO:0007669"/>
    <property type="project" value="UniProtKB-UniRule"/>
</dbReference>
<dbReference type="CDD" id="cd14281">
    <property type="entry name" value="UBA2_Rad23_like"/>
    <property type="match status" value="1"/>
</dbReference>
<dbReference type="AlphaFoldDB" id="A0A2T9Y266"/>
<dbReference type="NCBIfam" id="TIGR00601">
    <property type="entry name" value="rad23"/>
    <property type="match status" value="1"/>
</dbReference>
<dbReference type="PROSITE" id="PS50030">
    <property type="entry name" value="UBA"/>
    <property type="match status" value="2"/>
</dbReference>
<dbReference type="GO" id="GO:0005654">
    <property type="term" value="C:nucleoplasm"/>
    <property type="evidence" value="ECO:0007669"/>
    <property type="project" value="TreeGrafter"/>
</dbReference>
<dbReference type="Proteomes" id="UP000245699">
    <property type="component" value="Unassembled WGS sequence"/>
</dbReference>
<organism evidence="9 11">
    <name type="scientific">Furculomyces boomerangus</name>
    <dbReference type="NCBI Taxonomy" id="61424"/>
    <lineage>
        <taxon>Eukaryota</taxon>
        <taxon>Fungi</taxon>
        <taxon>Fungi incertae sedis</taxon>
        <taxon>Zoopagomycota</taxon>
        <taxon>Kickxellomycotina</taxon>
        <taxon>Harpellomycetes</taxon>
        <taxon>Harpellales</taxon>
        <taxon>Harpellaceae</taxon>
        <taxon>Furculomyces</taxon>
    </lineage>
</organism>
<dbReference type="STRING" id="61424.A0A2T9Y266"/>
<dbReference type="Gene3D" id="1.10.10.540">
    <property type="entry name" value="XPC-binding domain"/>
    <property type="match status" value="1"/>
</dbReference>
<evidence type="ECO:0000313" key="11">
    <source>
        <dbReference type="Proteomes" id="UP000245699"/>
    </source>
</evidence>
<dbReference type="InterPro" id="IPR009060">
    <property type="entry name" value="UBA-like_sf"/>
</dbReference>